<dbReference type="OrthoDB" id="5350595at2759"/>
<dbReference type="InterPro" id="IPR019384">
    <property type="entry name" value="FHIP"/>
</dbReference>
<gene>
    <name evidence="3" type="ORF">FN846DRAFT_906678</name>
</gene>
<feature type="compositionally biased region" description="Polar residues" evidence="2">
    <location>
        <begin position="782"/>
        <end position="800"/>
    </location>
</feature>
<evidence type="ECO:0000313" key="3">
    <source>
        <dbReference type="EMBL" id="KAA8907357.1"/>
    </source>
</evidence>
<dbReference type="InParanoid" id="A0A5J5EZ47"/>
<accession>A0A5J5EZ47</accession>
<dbReference type="EMBL" id="VXIS01000080">
    <property type="protein sequence ID" value="KAA8907357.1"/>
    <property type="molecule type" value="Genomic_DNA"/>
</dbReference>
<feature type="coiled-coil region" evidence="1">
    <location>
        <begin position="643"/>
        <end position="670"/>
    </location>
</feature>
<evidence type="ECO:0000256" key="1">
    <source>
        <dbReference type="SAM" id="Coils"/>
    </source>
</evidence>
<proteinExistence type="predicted"/>
<organism evidence="3 4">
    <name type="scientific">Sphaerosporella brunnea</name>
    <dbReference type="NCBI Taxonomy" id="1250544"/>
    <lineage>
        <taxon>Eukaryota</taxon>
        <taxon>Fungi</taxon>
        <taxon>Dikarya</taxon>
        <taxon>Ascomycota</taxon>
        <taxon>Pezizomycotina</taxon>
        <taxon>Pezizomycetes</taxon>
        <taxon>Pezizales</taxon>
        <taxon>Pyronemataceae</taxon>
        <taxon>Sphaerosporella</taxon>
    </lineage>
</organism>
<dbReference type="Proteomes" id="UP000326924">
    <property type="component" value="Unassembled WGS sequence"/>
</dbReference>
<name>A0A5J5EZ47_9PEZI</name>
<feature type="region of interest" description="Disordered" evidence="2">
    <location>
        <begin position="742"/>
        <end position="876"/>
    </location>
</feature>
<evidence type="ECO:0000256" key="2">
    <source>
        <dbReference type="SAM" id="MobiDB-lite"/>
    </source>
</evidence>
<dbReference type="PANTHER" id="PTHR21705:SF11">
    <property type="entry name" value="FHIP FAMILY PROTEIN CG3558"/>
    <property type="match status" value="1"/>
</dbReference>
<sequence>MHLRQTHPLNTHQRHHRNPFIELDGFLASAHWGLWLLKLHEQAGTSSPGNSGTTSSEIQARLAVATGGSWRNTRDNDPHSQDALRGYIKRLTDLLIEEEKRSARLCMNFCYEQQVFIALSKIGQSGSPAVIRECIIAFSTLIENEDEDFLGHESFAHSLIAFLKTTSVRSVPSFEGEFVELLFSIASKIRSSPGILRVWFTNNTSAEGGYESLEPRERFAGVTNKEDFPLFYLLIDYVHQEGKVGDFARTGLLYIVEAASSSAALERWIVESDLATLMASGLGALYSQLSRKLAITYSTEEPPTILMLSDFQMPQPSSGTETPNSPEFKTHLETFLSYLTFWQDVLEHCRSVEVKQTLLDHFQVLFLQQLLYPSLLESSDVDGGSSVAVLTYVRVVLETLDYPDIIDLILSYLMNIPENLEPTPPQQRAKRRQSLDLLSKAADIMDNPTPAIYSLADLIMTSLASKSQQTVATTLRLASTILRRHYPYSMHTLLKTLPVPSSTPTRTIGAHNAEMEMLFQMVADLTGQGKDTTQAYGDHLKDCQALLESHPCTTKFLGLRGNIATGNGEDKLARMHIHTLSPHDPFLGRLVDLLSSFFSNTVETNLVLTCVIIDLAACAYMRPEGWLYFNPETYEFPDDADSDQEEEDELDEMEDELAEILGDATLLETDDSFAERDRRRLREMKRARRRPRLSRPSPVMETLHDLVAQIAAYRKDIPDLDDKLMERRRAFEFTDEINDALASPQAASSSKQHTYPLPPMLDPFSARSLVRPSTDKDHPRNRQVSDSSRQGRSQYLTSSPAPRAVSPAVDPSGPFGDHVADTTQRRIKVLQPGQKGLHIPPPPESVEGGEREGSIRSSETADTEMDSSAFAPPPIARGPGEFTLSHLLTNIMILQACFPLLWISHR</sequence>
<dbReference type="AlphaFoldDB" id="A0A5J5EZ47"/>
<dbReference type="SUPFAM" id="SSF48371">
    <property type="entry name" value="ARM repeat"/>
    <property type="match status" value="1"/>
</dbReference>
<reference evidence="3 4" key="1">
    <citation type="submission" date="2019-09" db="EMBL/GenBank/DDBJ databases">
        <title>Draft genome of the ectomycorrhizal ascomycete Sphaerosporella brunnea.</title>
        <authorList>
            <consortium name="DOE Joint Genome Institute"/>
            <person name="Benucci G.M."/>
            <person name="Marozzi G."/>
            <person name="Antonielli L."/>
            <person name="Sanchez S."/>
            <person name="Marco P."/>
            <person name="Wang X."/>
            <person name="Falini L.B."/>
            <person name="Barry K."/>
            <person name="Haridas S."/>
            <person name="Lipzen A."/>
            <person name="Labutti K."/>
            <person name="Grigoriev I.V."/>
            <person name="Murat C."/>
            <person name="Martin F."/>
            <person name="Albertini E."/>
            <person name="Donnini D."/>
            <person name="Bonito G."/>
        </authorList>
    </citation>
    <scope>NUCLEOTIDE SEQUENCE [LARGE SCALE GENOMIC DNA]</scope>
    <source>
        <strain evidence="3 4">Sb_GMNB300</strain>
    </source>
</reference>
<comment type="caution">
    <text evidence="3">The sequence shown here is derived from an EMBL/GenBank/DDBJ whole genome shotgun (WGS) entry which is preliminary data.</text>
</comment>
<protein>
    <submittedName>
        <fullName evidence="3">Retinoic acid induced 16-like protein-domain-containing protein</fullName>
    </submittedName>
</protein>
<dbReference type="PANTHER" id="PTHR21705">
    <property type="entry name" value="RAI16 PROTEIN-RELATED"/>
    <property type="match status" value="1"/>
</dbReference>
<dbReference type="Pfam" id="PF10257">
    <property type="entry name" value="RAI16-like"/>
    <property type="match status" value="1"/>
</dbReference>
<keyword evidence="4" id="KW-1185">Reference proteome</keyword>
<dbReference type="InterPro" id="IPR016024">
    <property type="entry name" value="ARM-type_fold"/>
</dbReference>
<keyword evidence="1" id="KW-0175">Coiled coil</keyword>
<evidence type="ECO:0000313" key="4">
    <source>
        <dbReference type="Proteomes" id="UP000326924"/>
    </source>
</evidence>